<organism evidence="2 3">
    <name type="scientific">Phanerochaete sordida</name>
    <dbReference type="NCBI Taxonomy" id="48140"/>
    <lineage>
        <taxon>Eukaryota</taxon>
        <taxon>Fungi</taxon>
        <taxon>Dikarya</taxon>
        <taxon>Basidiomycota</taxon>
        <taxon>Agaricomycotina</taxon>
        <taxon>Agaricomycetes</taxon>
        <taxon>Polyporales</taxon>
        <taxon>Phanerochaetaceae</taxon>
        <taxon>Phanerochaete</taxon>
    </lineage>
</organism>
<evidence type="ECO:0000256" key="1">
    <source>
        <dbReference type="SAM" id="MobiDB-lite"/>
    </source>
</evidence>
<dbReference type="OrthoDB" id="27483at2759"/>
<feature type="region of interest" description="Disordered" evidence="1">
    <location>
        <begin position="846"/>
        <end position="866"/>
    </location>
</feature>
<dbReference type="PANTHER" id="PTHR33099">
    <property type="entry name" value="FE2OG DIOXYGENASE DOMAIN-CONTAINING PROTEIN"/>
    <property type="match status" value="1"/>
</dbReference>
<reference evidence="2 3" key="1">
    <citation type="submission" date="2021-08" db="EMBL/GenBank/DDBJ databases">
        <title>Draft Genome Sequence of Phanerochaete sordida strain YK-624.</title>
        <authorList>
            <person name="Mori T."/>
            <person name="Dohra H."/>
            <person name="Suzuki T."/>
            <person name="Kawagishi H."/>
            <person name="Hirai H."/>
        </authorList>
    </citation>
    <scope>NUCLEOTIDE SEQUENCE [LARGE SCALE GENOMIC DNA]</scope>
    <source>
        <strain evidence="2 3">YK-624</strain>
    </source>
</reference>
<protein>
    <submittedName>
        <fullName evidence="2">Uncharacterized protein</fullName>
    </submittedName>
</protein>
<keyword evidence="3" id="KW-1185">Reference proteome</keyword>
<sequence length="893" mass="99795">MATQNDPGLKPASESIRAQLEDLVWDQRARNAREIYRRVSFSTMKEYPDAPNPVLEVSGFGILALPLVGREAMALMGHAYGPLYFAENQHRTFQLSDSQVSMANPQWPKFLSKVTRNISSGLHFGPYGSSSNVELVFKKAVIQPQTSSRVGISIAAIQSQNTFAKVLVFLPCKWEGGAVHVSHYSGLEATYTVDHASLFDTKVLAFYAGVSATIDPVQSGYRLFLVYDVAYTGPSRTIPSFGSPVPLIQQFSTILDAWNSDKSAESPRKLFFFLGRANLDEKLSRRSLSEEDVQKTVFFEMLAEKHDLGIALARAECYIKTLRGYDSRDYPVHRTDEDEDDNPENLKLRIACVVGLDGSVITEDLDCDEETEGVPAALTLAVKSGGTHEDQARRWEHLPGLYDYHERRVGTLLVLWPRRHESRIYYHGERGLERAIADLKSHVLPGSKPTPQERKLAKALLKRADRDFDSKKAVVEAALAWKDVALWTDAVGLLHCSSASCDMTIPAVKAFGFQAAEPGLNAILASSTQAESRLVFLSKLEEADWSPLSGKSTKRLKRWIQDQREQVLQTLEWPDPDEVGAIVAAVKKLRGVATMEHILIPSVTGPDARVHDAFLLALATEISGDPVIGGGDASHFARQLIEAALSRSNFHWREADYGAWEKRYGPRAPSPEARGIALIKLYIQACSQTGHPDTLDAVFARVFDVSHLEQEEVCEYVCDVLVPLTIRLMKRPAEERPGAFSELQRTSLQLYLDSVQSQDEDCVSYNWDRLLDASIDRNDASVFIGLVVPRLERAEVSVYALEGLVDELQERLNEQQFVYPPEWKGQTLEQAVAAFRARLEQAAAGKRRRSHNYAQEKRKRQKSAAAPLFRQSTRFPTICAGRERYHDDSDCSL</sequence>
<comment type="caution">
    <text evidence="2">The sequence shown here is derived from an EMBL/GenBank/DDBJ whole genome shotgun (WGS) entry which is preliminary data.</text>
</comment>
<proteinExistence type="predicted"/>
<dbReference type="Proteomes" id="UP000703269">
    <property type="component" value="Unassembled WGS sequence"/>
</dbReference>
<evidence type="ECO:0000313" key="3">
    <source>
        <dbReference type="Proteomes" id="UP000703269"/>
    </source>
</evidence>
<feature type="compositionally biased region" description="Basic residues" evidence="1">
    <location>
        <begin position="846"/>
        <end position="862"/>
    </location>
</feature>
<name>A0A9P3G320_9APHY</name>
<evidence type="ECO:0000313" key="2">
    <source>
        <dbReference type="EMBL" id="GJE87353.1"/>
    </source>
</evidence>
<accession>A0A9P3G320</accession>
<dbReference type="EMBL" id="BPQB01000006">
    <property type="protein sequence ID" value="GJE87353.1"/>
    <property type="molecule type" value="Genomic_DNA"/>
</dbReference>
<gene>
    <name evidence="2" type="ORF">PsYK624_034360</name>
</gene>
<dbReference type="PANTHER" id="PTHR33099:SF7">
    <property type="entry name" value="MYND-TYPE DOMAIN-CONTAINING PROTEIN"/>
    <property type="match status" value="1"/>
</dbReference>
<dbReference type="AlphaFoldDB" id="A0A9P3G320"/>